<dbReference type="SUPFAM" id="SSF103473">
    <property type="entry name" value="MFS general substrate transporter"/>
    <property type="match status" value="1"/>
</dbReference>
<organism evidence="9 10">
    <name type="scientific">Streptomyces synnematoformans</name>
    <dbReference type="NCBI Taxonomy" id="415721"/>
    <lineage>
        <taxon>Bacteria</taxon>
        <taxon>Bacillati</taxon>
        <taxon>Actinomycetota</taxon>
        <taxon>Actinomycetes</taxon>
        <taxon>Kitasatosporales</taxon>
        <taxon>Streptomycetaceae</taxon>
        <taxon>Streptomyces</taxon>
    </lineage>
</organism>
<feature type="transmembrane region" description="Helical" evidence="7">
    <location>
        <begin position="152"/>
        <end position="176"/>
    </location>
</feature>
<keyword evidence="4 7" id="KW-0812">Transmembrane</keyword>
<dbReference type="PROSITE" id="PS50850">
    <property type="entry name" value="MFS"/>
    <property type="match status" value="1"/>
</dbReference>
<dbReference type="Gene3D" id="1.20.1250.20">
    <property type="entry name" value="MFS general substrate transporter like domains"/>
    <property type="match status" value="1"/>
</dbReference>
<dbReference type="InterPro" id="IPR036259">
    <property type="entry name" value="MFS_trans_sf"/>
</dbReference>
<keyword evidence="5 7" id="KW-1133">Transmembrane helix</keyword>
<comment type="caution">
    <text evidence="9">The sequence shown here is derived from an EMBL/GenBank/DDBJ whole genome shotgun (WGS) entry which is preliminary data.</text>
</comment>
<evidence type="ECO:0000313" key="9">
    <source>
        <dbReference type="EMBL" id="GAA2118862.1"/>
    </source>
</evidence>
<sequence length="435" mass="43882">MADMSAVLEDGRVRTGRDPGRRNTAVLVAFTAVTNLGDGVVKMALPLLAARAGGSPGQVTGVALAISLPWLLVALHAGVLVDRVDRRRLLWVVNVLRLAAMVPLLAAAASGRLSLGLLAAAGAAVGVADVVASTAASALVPAAVPPAGRDRANAWMAGAETVFSEFAGPFVGGLLIALGAGYALGATWAAYAAAALVLLLLVGRFRAGAGAGAGGGAYGVGGTDRGGAPASPATTVNGQIAEGLRYLWRHRLLRSLSLILTVLSGTWGAWLALIPLYATRDMGLTPGEYGALLSALGIGGLLGAVTVTRLGRLLGRRRVMLADLFGTAAMAAVPALTADARAVAAAAFLGGLGGTLWTVNSRTVIQRAVPDAMLGRFSSANRMFAWGAMPLGAGLVGLLAELAGPRAAFGFFAVASVLTVPFFLRAAARDADALR</sequence>
<feature type="transmembrane region" description="Helical" evidence="7">
    <location>
        <begin position="342"/>
        <end position="359"/>
    </location>
</feature>
<keyword evidence="3" id="KW-1003">Cell membrane</keyword>
<feature type="transmembrane region" description="Helical" evidence="7">
    <location>
        <begin position="89"/>
        <end position="109"/>
    </location>
</feature>
<feature type="transmembrane region" description="Helical" evidence="7">
    <location>
        <begin position="406"/>
        <end position="428"/>
    </location>
</feature>
<dbReference type="Proteomes" id="UP001500443">
    <property type="component" value="Unassembled WGS sequence"/>
</dbReference>
<evidence type="ECO:0000256" key="7">
    <source>
        <dbReference type="SAM" id="Phobius"/>
    </source>
</evidence>
<reference evidence="10" key="1">
    <citation type="journal article" date="2019" name="Int. J. Syst. Evol. Microbiol.">
        <title>The Global Catalogue of Microorganisms (GCM) 10K type strain sequencing project: providing services to taxonomists for standard genome sequencing and annotation.</title>
        <authorList>
            <consortium name="The Broad Institute Genomics Platform"/>
            <consortium name="The Broad Institute Genome Sequencing Center for Infectious Disease"/>
            <person name="Wu L."/>
            <person name="Ma J."/>
        </authorList>
    </citation>
    <scope>NUCLEOTIDE SEQUENCE [LARGE SCALE GENOMIC DNA]</scope>
    <source>
        <strain evidence="10">JCM 15481</strain>
    </source>
</reference>
<feature type="transmembrane region" description="Helical" evidence="7">
    <location>
        <begin position="57"/>
        <end position="77"/>
    </location>
</feature>
<proteinExistence type="predicted"/>
<evidence type="ECO:0000256" key="1">
    <source>
        <dbReference type="ARBA" id="ARBA00004651"/>
    </source>
</evidence>
<keyword evidence="2" id="KW-0813">Transport</keyword>
<dbReference type="InterPro" id="IPR010290">
    <property type="entry name" value="TM_effector"/>
</dbReference>
<evidence type="ECO:0000313" key="10">
    <source>
        <dbReference type="Proteomes" id="UP001500443"/>
    </source>
</evidence>
<comment type="subcellular location">
    <subcellularLocation>
        <location evidence="1">Cell membrane</location>
        <topology evidence="1">Multi-pass membrane protein</topology>
    </subcellularLocation>
</comment>
<feature type="transmembrane region" description="Helical" evidence="7">
    <location>
        <begin position="380"/>
        <end position="400"/>
    </location>
</feature>
<keyword evidence="10" id="KW-1185">Reference proteome</keyword>
<evidence type="ECO:0000256" key="6">
    <source>
        <dbReference type="ARBA" id="ARBA00023136"/>
    </source>
</evidence>
<accession>A0ABP5JJE3</accession>
<feature type="transmembrane region" description="Helical" evidence="7">
    <location>
        <begin position="255"/>
        <end position="277"/>
    </location>
</feature>
<feature type="transmembrane region" description="Helical" evidence="7">
    <location>
        <begin position="182"/>
        <end position="202"/>
    </location>
</feature>
<dbReference type="Pfam" id="PF07690">
    <property type="entry name" value="MFS_1"/>
    <property type="match status" value="1"/>
</dbReference>
<evidence type="ECO:0000256" key="5">
    <source>
        <dbReference type="ARBA" id="ARBA00022989"/>
    </source>
</evidence>
<evidence type="ECO:0000259" key="8">
    <source>
        <dbReference type="PROSITE" id="PS50850"/>
    </source>
</evidence>
<dbReference type="InterPro" id="IPR020846">
    <property type="entry name" value="MFS_dom"/>
</dbReference>
<feature type="domain" description="Major facilitator superfamily (MFS) profile" evidence="8">
    <location>
        <begin position="23"/>
        <end position="431"/>
    </location>
</feature>
<dbReference type="InterPro" id="IPR011701">
    <property type="entry name" value="MFS"/>
</dbReference>
<keyword evidence="6 7" id="KW-0472">Membrane</keyword>
<dbReference type="PANTHER" id="PTHR23513">
    <property type="entry name" value="INTEGRAL MEMBRANE EFFLUX PROTEIN-RELATED"/>
    <property type="match status" value="1"/>
</dbReference>
<feature type="transmembrane region" description="Helical" evidence="7">
    <location>
        <begin position="24"/>
        <end position="45"/>
    </location>
</feature>
<dbReference type="EMBL" id="BAAAPF010000043">
    <property type="protein sequence ID" value="GAA2118862.1"/>
    <property type="molecule type" value="Genomic_DNA"/>
</dbReference>
<evidence type="ECO:0000256" key="2">
    <source>
        <dbReference type="ARBA" id="ARBA00022448"/>
    </source>
</evidence>
<feature type="transmembrane region" description="Helical" evidence="7">
    <location>
        <begin position="289"/>
        <end position="307"/>
    </location>
</feature>
<evidence type="ECO:0000256" key="4">
    <source>
        <dbReference type="ARBA" id="ARBA00022692"/>
    </source>
</evidence>
<feature type="transmembrane region" description="Helical" evidence="7">
    <location>
        <begin position="115"/>
        <end position="140"/>
    </location>
</feature>
<dbReference type="CDD" id="cd06173">
    <property type="entry name" value="MFS_MefA_like"/>
    <property type="match status" value="1"/>
</dbReference>
<evidence type="ECO:0000256" key="3">
    <source>
        <dbReference type="ARBA" id="ARBA00022475"/>
    </source>
</evidence>
<dbReference type="RefSeq" id="WP_344289513.1">
    <property type="nucleotide sequence ID" value="NZ_BAAAPF010000043.1"/>
</dbReference>
<protein>
    <submittedName>
        <fullName evidence="9">MFS transporter</fullName>
    </submittedName>
</protein>
<dbReference type="PANTHER" id="PTHR23513:SF6">
    <property type="entry name" value="MAJOR FACILITATOR SUPERFAMILY ASSOCIATED DOMAIN-CONTAINING PROTEIN"/>
    <property type="match status" value="1"/>
</dbReference>
<feature type="transmembrane region" description="Helical" evidence="7">
    <location>
        <begin position="319"/>
        <end position="336"/>
    </location>
</feature>
<gene>
    <name evidence="9" type="ORF">GCM10009802_20750</name>
</gene>
<dbReference type="Pfam" id="PF05977">
    <property type="entry name" value="MFS_3"/>
    <property type="match status" value="1"/>
</dbReference>
<name>A0ABP5JJE3_9ACTN</name>